<proteinExistence type="predicted"/>
<dbReference type="AlphaFoldDB" id="A0A7G6T0N3"/>
<feature type="region of interest" description="Disordered" evidence="1">
    <location>
        <begin position="21"/>
        <end position="73"/>
    </location>
</feature>
<reference evidence="3" key="1">
    <citation type="journal article" date="2020" name="Mol. Plant Microbe">
        <title>Rhizobial microsymbionts of the narrowly endemic Oxytropis species growing in Kamchatka are characterized by significant genetic diversity and possess a set of genes that are associated with T3SS and T6SS secretion systems and can affect the development of symbiosis.</title>
        <authorList>
            <person name="Safronova V."/>
            <person name="Guro P."/>
            <person name="Sazanova A."/>
            <person name="Kuznetsova I."/>
            <person name="Belimov A."/>
            <person name="Yakubov V."/>
            <person name="Chirak E."/>
            <person name="Afonin A."/>
            <person name="Gogolev Y."/>
            <person name="Andronov E."/>
            <person name="Tikhonovich I."/>
        </authorList>
    </citation>
    <scope>NUCLEOTIDE SEQUENCE [LARGE SCALE GENOMIC DNA]</scope>
    <source>
        <strain evidence="3">583</strain>
    </source>
</reference>
<evidence type="ECO:0000313" key="2">
    <source>
        <dbReference type="EMBL" id="QND60315.1"/>
    </source>
</evidence>
<dbReference type="RefSeq" id="WP_183459131.1">
    <property type="nucleotide sequence ID" value="NZ_CP050296.1"/>
</dbReference>
<evidence type="ECO:0000256" key="1">
    <source>
        <dbReference type="SAM" id="MobiDB-lite"/>
    </source>
</evidence>
<name>A0A7G6T0N3_9HYPH</name>
<evidence type="ECO:0000313" key="3">
    <source>
        <dbReference type="Proteomes" id="UP000515465"/>
    </source>
</evidence>
<sequence length="168" mass="17703">MNARTTEAGADAEERAVFARLQESKSGRVADNSATAGAGAPAQPADGDQRGISGPIEQPATEFKTYGPGEVTPLDELLRPAETTPAVDATALGDEVARRQAVVDRLETDVAKTRQRLAELDGSRADVVLNGGDLDALHSGLRDAEQLVKTLEAGLEHVRFNPGHSLRP</sequence>
<organism evidence="2 3">
    <name type="scientific">Mesorhizobium huakuii</name>
    <dbReference type="NCBI Taxonomy" id="28104"/>
    <lineage>
        <taxon>Bacteria</taxon>
        <taxon>Pseudomonadati</taxon>
        <taxon>Pseudomonadota</taxon>
        <taxon>Alphaproteobacteria</taxon>
        <taxon>Hyphomicrobiales</taxon>
        <taxon>Phyllobacteriaceae</taxon>
        <taxon>Mesorhizobium</taxon>
    </lineage>
</organism>
<protein>
    <submittedName>
        <fullName evidence="2">Uncharacterized protein</fullName>
    </submittedName>
</protein>
<feature type="compositionally biased region" description="Low complexity" evidence="1">
    <location>
        <begin position="36"/>
        <end position="46"/>
    </location>
</feature>
<dbReference type="Proteomes" id="UP000515465">
    <property type="component" value="Chromosome"/>
</dbReference>
<gene>
    <name evidence="2" type="ORF">HB778_30035</name>
</gene>
<accession>A0A7G6T0N3</accession>
<dbReference type="EMBL" id="CP050296">
    <property type="protein sequence ID" value="QND60315.1"/>
    <property type="molecule type" value="Genomic_DNA"/>
</dbReference>